<gene>
    <name evidence="4" type="ORF">CGZ90_13330</name>
</gene>
<evidence type="ECO:0000256" key="3">
    <source>
        <dbReference type="SAM" id="Phobius"/>
    </source>
</evidence>
<evidence type="ECO:0000313" key="5">
    <source>
        <dbReference type="Proteomes" id="UP000215059"/>
    </source>
</evidence>
<dbReference type="PANTHER" id="PTHR22550">
    <property type="entry name" value="SPORE GERMINATION PROTEIN"/>
    <property type="match status" value="1"/>
</dbReference>
<accession>A0A235F8G2</accession>
<keyword evidence="3" id="KW-0812">Transmembrane</keyword>
<comment type="caution">
    <text evidence="4">The sequence shown here is derived from an EMBL/GenBank/DDBJ whole genome shotgun (WGS) entry which is preliminary data.</text>
</comment>
<proteinExistence type="inferred from homology"/>
<dbReference type="GO" id="GO:0005886">
    <property type="term" value="C:plasma membrane"/>
    <property type="evidence" value="ECO:0007669"/>
    <property type="project" value="UniProtKB-SubCell"/>
</dbReference>
<evidence type="ECO:0000256" key="1">
    <source>
        <dbReference type="ARBA" id="ARBA00005278"/>
    </source>
</evidence>
<comment type="similarity">
    <text evidence="1">Belongs to the GerABKA family.</text>
</comment>
<name>A0A235F8G2_9BACL</name>
<dbReference type="PIRSF" id="PIRSF005690">
    <property type="entry name" value="GerBA"/>
    <property type="match status" value="1"/>
</dbReference>
<feature type="transmembrane region" description="Helical" evidence="3">
    <location>
        <begin position="420"/>
        <end position="442"/>
    </location>
</feature>
<reference evidence="4 5" key="1">
    <citation type="submission" date="2017-07" db="EMBL/GenBank/DDBJ databases">
        <title>Fictibacillus sp. nov. GDSW-R2A3 Genome sequencing and assembly.</title>
        <authorList>
            <person name="Mayilraj S."/>
        </authorList>
    </citation>
    <scope>NUCLEOTIDE SEQUENCE [LARGE SCALE GENOMIC DNA]</scope>
    <source>
        <strain evidence="4 5">GDSW-R2A3</strain>
    </source>
</reference>
<dbReference type="GO" id="GO:0009847">
    <property type="term" value="P:spore germination"/>
    <property type="evidence" value="ECO:0007669"/>
    <property type="project" value="UniProtKB-UniRule"/>
</dbReference>
<evidence type="ECO:0000313" key="4">
    <source>
        <dbReference type="EMBL" id="OYD57641.1"/>
    </source>
</evidence>
<dbReference type="InterPro" id="IPR004995">
    <property type="entry name" value="Spore_Ger"/>
</dbReference>
<evidence type="ECO:0000256" key="2">
    <source>
        <dbReference type="ARBA" id="ARBA00023136"/>
    </source>
</evidence>
<dbReference type="EMBL" id="NOII01000003">
    <property type="protein sequence ID" value="OYD57641.1"/>
    <property type="molecule type" value="Genomic_DNA"/>
</dbReference>
<dbReference type="InterPro" id="IPR050768">
    <property type="entry name" value="UPF0353/GerABKA_families"/>
</dbReference>
<dbReference type="Proteomes" id="UP000215059">
    <property type="component" value="Unassembled WGS sequence"/>
</dbReference>
<dbReference type="OrthoDB" id="9772630at2"/>
<keyword evidence="5" id="KW-1185">Reference proteome</keyword>
<organism evidence="4 5">
    <name type="scientific">Fictibacillus aquaticus</name>
    <dbReference type="NCBI Taxonomy" id="2021314"/>
    <lineage>
        <taxon>Bacteria</taxon>
        <taxon>Bacillati</taxon>
        <taxon>Bacillota</taxon>
        <taxon>Bacilli</taxon>
        <taxon>Bacillales</taxon>
        <taxon>Fictibacillaceae</taxon>
        <taxon>Fictibacillus</taxon>
    </lineage>
</organism>
<keyword evidence="2 3" id="KW-0472">Membrane</keyword>
<sequence length="531" mass="59238">MRGVLLMFRKRPNKKLNNDQAQLTQENSTAQAELAQQGEAFTPELLENLRRIKEILGGSSDLVMTDFILGGHEAALLYMDGMVDKVAINHFFEHINRTPEMMKYSNFLSQEEEGTADFFKLLSTPVNRLDEIRFFREAIRAILAGNAVLLVNSVTHGLVIDSKGHKGRAVTESSTENVVRGPKEAFNENGLINTTLIRRKIKDPRLRVERKVIGNVTQTSVAVIHIHGIANDKLVKEVHARLDKIDIDGILESNYIEEFIQDEVYTPFPTVFNTERPDVVAAALLEGRIAIVIDGTPFVLLVPALFTHFFQAAEDYYQRWDIATLLRLLRISAFFISMLGPAVYIAVINFHQEMLPTPLLISLAAQREGVPFPAIVEALIMEVTLEILREAGLRLPKAIGQTVSIVGALVIGQAAVEAGIISAAMVIVVAITAISNFILPAYNMGISIRIIRFVFMFLAGTFGLYGIAAGLFALALHLCSIRSFGIPYMDPLAPFVPDDMKDTFWRKPIFRLITRPRLISQKNNQRQSKSK</sequence>
<feature type="transmembrane region" description="Helical" evidence="3">
    <location>
        <begin position="328"/>
        <end position="350"/>
    </location>
</feature>
<feature type="transmembrane region" description="Helical" evidence="3">
    <location>
        <begin position="454"/>
        <end position="478"/>
    </location>
</feature>
<dbReference type="PANTHER" id="PTHR22550:SF5">
    <property type="entry name" value="LEUCINE ZIPPER PROTEIN 4"/>
    <property type="match status" value="1"/>
</dbReference>
<dbReference type="AlphaFoldDB" id="A0A235F8G2"/>
<protein>
    <submittedName>
        <fullName evidence="4">Spore germination protein</fullName>
    </submittedName>
</protein>
<keyword evidence="3" id="KW-1133">Transmembrane helix</keyword>
<dbReference type="Pfam" id="PF03323">
    <property type="entry name" value="GerA"/>
    <property type="match status" value="1"/>
</dbReference>